<comment type="caution">
    <text evidence="2">The sequence shown here is derived from an EMBL/GenBank/DDBJ whole genome shotgun (WGS) entry which is preliminary data.</text>
</comment>
<keyword evidence="1" id="KW-0732">Signal</keyword>
<reference evidence="2 3" key="1">
    <citation type="submission" date="2018-06" db="EMBL/GenBank/DDBJ databases">
        <title>Genomic Encyclopedia of Archaeal and Bacterial Type Strains, Phase II (KMG-II): from individual species to whole genera.</title>
        <authorList>
            <person name="Goeker M."/>
        </authorList>
    </citation>
    <scope>NUCLEOTIDE SEQUENCE [LARGE SCALE GENOMIC DNA]</scope>
    <source>
        <strain evidence="2 3">DSM 6779</strain>
    </source>
</reference>
<feature type="signal peptide" evidence="1">
    <location>
        <begin position="1"/>
        <end position="25"/>
    </location>
</feature>
<protein>
    <recommendedName>
        <fullName evidence="4">DUF3078 family protein</fullName>
    </recommendedName>
</protein>
<sequence length="468" mass="54080">MIKAPKGQRVTLLILFLLSTLPLFSNTAQRPHTQTETTPTTDSLIIKPLIGITSMQWDTLPGTVSLMSRQQTTLQNFMLLKSSSHDTKTNWQTYANEHNHSYSLKFQAPHYPVIEPNGKYLQENYLPQNNPTRLYNYQNTQENQNLSRSIIEKINDSLMVYNPSLVRWDWKKIPAPHRIVLDGVLLDKKAAQEAFRVTYVEPPRKVAKPRLEKKRWNYGGSEALQLSEAFFDNWVKGGENSISVLSDLRVNANYKHNKIEWDNKLLHKLGIISQQEQRTRINDDVIQMTSKLGVNASKKWYYSALLDFKTQFFYGRDAKDYSKILSGFMSPGYQTFAIGMDYKRSKDFTVLISPLTSKVTYVLDTVNVDPGRYNIPEGQRSDAKTGLSVTSAITAKVSHELTITSNLDYFYSYLDDEGKSQLEWEVILNMRINKYLSARLIPHIRYYQNESENVQFKQNLTIAFNYTF</sequence>
<proteinExistence type="predicted"/>
<keyword evidence="3" id="KW-1185">Reference proteome</keyword>
<feature type="chain" id="PRO_5016082650" description="DUF3078 family protein" evidence="1">
    <location>
        <begin position="26"/>
        <end position="468"/>
    </location>
</feature>
<dbReference type="AlphaFoldDB" id="A0A2W7NXN0"/>
<dbReference type="OrthoDB" id="1495718at2"/>
<evidence type="ECO:0000313" key="2">
    <source>
        <dbReference type="EMBL" id="PZX18046.1"/>
    </source>
</evidence>
<evidence type="ECO:0000256" key="1">
    <source>
        <dbReference type="SAM" id="SignalP"/>
    </source>
</evidence>
<accession>A0A2W7NXN0</accession>
<dbReference type="Pfam" id="PF11276">
    <property type="entry name" value="DUF3078"/>
    <property type="match status" value="1"/>
</dbReference>
<dbReference type="InterPro" id="IPR021428">
    <property type="entry name" value="DUF3078"/>
</dbReference>
<name>A0A2W7NXN0_9BACT</name>
<evidence type="ECO:0000313" key="3">
    <source>
        <dbReference type="Proteomes" id="UP000249239"/>
    </source>
</evidence>
<gene>
    <name evidence="2" type="ORF">LX69_01081</name>
</gene>
<organism evidence="2 3">
    <name type="scientific">Breznakibacter xylanolyticus</name>
    <dbReference type="NCBI Taxonomy" id="990"/>
    <lineage>
        <taxon>Bacteria</taxon>
        <taxon>Pseudomonadati</taxon>
        <taxon>Bacteroidota</taxon>
        <taxon>Bacteroidia</taxon>
        <taxon>Marinilabiliales</taxon>
        <taxon>Marinilabiliaceae</taxon>
        <taxon>Breznakibacter</taxon>
    </lineage>
</organism>
<evidence type="ECO:0008006" key="4">
    <source>
        <dbReference type="Google" id="ProtNLM"/>
    </source>
</evidence>
<dbReference type="EMBL" id="QKZK01000007">
    <property type="protein sequence ID" value="PZX18046.1"/>
    <property type="molecule type" value="Genomic_DNA"/>
</dbReference>
<dbReference type="Proteomes" id="UP000249239">
    <property type="component" value="Unassembled WGS sequence"/>
</dbReference>